<sequence length="756" mass="89571">MEVDPVTTAQHFNLHNQYRRGSNVQNIRYFSDSIDYKKKYQVSIYDKLRKQDEEKRLKNQRDKKHDITKTKDDEKIKEINLDININLESFRDEIDETIRDDVSIISIETNHSTSNNAKNSNIGNKKHTPLQLKKAKIKHFINSLSLSRPATKTLVDISYQKRVKAKFVSNPIIMDKILSNFDPLVREDKKFLLTSVLTLNKDIHKIVERQLYSKVSFESTYKLAQFLATLKNSKREYMKGLKNYRLSDYVVSMDLSSLKSGSDLYKKYYGKHLSNEDCFDEVSLATWRDWRMKDSFLYGDKMRTVPSSLRKRAISTTSIVTVCTTSTNNDEETTRTKKEIKKRKMNFSFIKKKIQFKGKNKSNKTATLNTQEEQYNNSNNGKFSQQHKMQKVSETLPAVVIKHPLINFHLLKYKDNRDIPIGFIIHFLKLCNNLKYLNLDRLSISEDFLLLENKIHSKNMNIKEMINFFMKEVNIRFLSDTGINQFNLKANGNVAMLTFTNFFQIFVELLQGLDRNLTKLSLKHCYFVQRVQVQDLLLNKFTHTKEQKKSHSNDNNNNDSDSDKCMFEVDFYKATMNKDYQWCNTTVKDWQEVIVLMFMCNLSDLCRNGQILLNKFSLFKDTENDCFFESQLMDINGMVENKSIVNFKLCFNIARKEEDDSYKVEHFKLKNRFVIQINIFLKIQKYYDINEFTKETDFLTFHENMSYLRLSQNIRKGNLDFRYYNILILCEYLLIRLNREYYERGIRNIGFNTFSM</sequence>
<reference evidence="2" key="1">
    <citation type="journal article" date="2016" name="Proc. Natl. Acad. Sci. U.S.A.">
        <title>Comparative genomics of biotechnologically important yeasts.</title>
        <authorList>
            <person name="Riley R."/>
            <person name="Haridas S."/>
            <person name="Wolfe K.H."/>
            <person name="Lopes M.R."/>
            <person name="Hittinger C.T."/>
            <person name="Goeker M."/>
            <person name="Salamov A.A."/>
            <person name="Wisecaver J.H."/>
            <person name="Long T.M."/>
            <person name="Calvey C.H."/>
            <person name="Aerts A.L."/>
            <person name="Barry K.W."/>
            <person name="Choi C."/>
            <person name="Clum A."/>
            <person name="Coughlan A.Y."/>
            <person name="Deshpande S."/>
            <person name="Douglass A.P."/>
            <person name="Hanson S.J."/>
            <person name="Klenk H.-P."/>
            <person name="LaButti K.M."/>
            <person name="Lapidus A."/>
            <person name="Lindquist E.A."/>
            <person name="Lipzen A.M."/>
            <person name="Meier-Kolthoff J.P."/>
            <person name="Ohm R.A."/>
            <person name="Otillar R.P."/>
            <person name="Pangilinan J.L."/>
            <person name="Peng Y."/>
            <person name="Rokas A."/>
            <person name="Rosa C.A."/>
            <person name="Scheuner C."/>
            <person name="Sibirny A.A."/>
            <person name="Slot J.C."/>
            <person name="Stielow J.B."/>
            <person name="Sun H."/>
            <person name="Kurtzman C.P."/>
            <person name="Blackwell M."/>
            <person name="Grigoriev I.V."/>
            <person name="Jeffries T.W."/>
        </authorList>
    </citation>
    <scope>NUCLEOTIDE SEQUENCE [LARGE SCALE GENOMIC DNA]</scope>
    <source>
        <strain evidence="2">NRRL Y-1626</strain>
    </source>
</reference>
<accession>A0A1B7TH39</accession>
<dbReference type="OrthoDB" id="5351126at2759"/>
<gene>
    <name evidence="1" type="ORF">HANVADRAFT_51764</name>
</gene>
<dbReference type="EMBL" id="LXPE01000005">
    <property type="protein sequence ID" value="OBA28041.1"/>
    <property type="molecule type" value="Genomic_DNA"/>
</dbReference>
<name>A0A1B7TH39_9ASCO</name>
<keyword evidence="2" id="KW-1185">Reference proteome</keyword>
<evidence type="ECO:0000313" key="2">
    <source>
        <dbReference type="Proteomes" id="UP000092321"/>
    </source>
</evidence>
<dbReference type="AlphaFoldDB" id="A0A1B7TH39"/>
<proteinExistence type="predicted"/>
<organism evidence="1 2">
    <name type="scientific">Hanseniaspora valbyensis NRRL Y-1626</name>
    <dbReference type="NCBI Taxonomy" id="766949"/>
    <lineage>
        <taxon>Eukaryota</taxon>
        <taxon>Fungi</taxon>
        <taxon>Dikarya</taxon>
        <taxon>Ascomycota</taxon>
        <taxon>Saccharomycotina</taxon>
        <taxon>Saccharomycetes</taxon>
        <taxon>Saccharomycodales</taxon>
        <taxon>Saccharomycodaceae</taxon>
        <taxon>Hanseniaspora</taxon>
    </lineage>
</organism>
<comment type="caution">
    <text evidence="1">The sequence shown here is derived from an EMBL/GenBank/DDBJ whole genome shotgun (WGS) entry which is preliminary data.</text>
</comment>
<dbReference type="Proteomes" id="UP000092321">
    <property type="component" value="Unassembled WGS sequence"/>
</dbReference>
<evidence type="ECO:0000313" key="1">
    <source>
        <dbReference type="EMBL" id="OBA28041.1"/>
    </source>
</evidence>
<protein>
    <submittedName>
        <fullName evidence="1">Uncharacterized protein</fullName>
    </submittedName>
</protein>